<organism evidence="9 10">
    <name type="scientific">Chilo suppressalis</name>
    <name type="common">Asiatic rice borer moth</name>
    <dbReference type="NCBI Taxonomy" id="168631"/>
    <lineage>
        <taxon>Eukaryota</taxon>
        <taxon>Metazoa</taxon>
        <taxon>Ecdysozoa</taxon>
        <taxon>Arthropoda</taxon>
        <taxon>Hexapoda</taxon>
        <taxon>Insecta</taxon>
        <taxon>Pterygota</taxon>
        <taxon>Neoptera</taxon>
        <taxon>Endopterygota</taxon>
        <taxon>Lepidoptera</taxon>
        <taxon>Glossata</taxon>
        <taxon>Ditrysia</taxon>
        <taxon>Pyraloidea</taxon>
        <taxon>Crambidae</taxon>
        <taxon>Crambinae</taxon>
        <taxon>Chilo</taxon>
    </lineage>
</organism>
<keyword evidence="10" id="KW-1185">Reference proteome</keyword>
<dbReference type="InterPro" id="IPR037519">
    <property type="entry name" value="LITAF_fam"/>
</dbReference>
<accession>A0ABN8ASJ8</accession>
<dbReference type="EMBL" id="OU963894">
    <property type="protein sequence ID" value="CAH0397312.1"/>
    <property type="molecule type" value="Genomic_DNA"/>
</dbReference>
<evidence type="ECO:0000256" key="3">
    <source>
        <dbReference type="ARBA" id="ARBA00004630"/>
    </source>
</evidence>
<keyword evidence="7" id="KW-0472">Membrane</keyword>
<protein>
    <recommendedName>
        <fullName evidence="8">LITAF domain-containing protein</fullName>
    </recommendedName>
</protein>
<dbReference type="Pfam" id="PF10601">
    <property type="entry name" value="zf-LITAF-like"/>
    <property type="match status" value="1"/>
</dbReference>
<evidence type="ECO:0000313" key="10">
    <source>
        <dbReference type="Proteomes" id="UP001153292"/>
    </source>
</evidence>
<comment type="similarity">
    <text evidence="4">Belongs to the CDIP1/LITAF family.</text>
</comment>
<name>A0ABN8ASJ8_CHISP</name>
<feature type="domain" description="LITAF" evidence="8">
    <location>
        <begin position="98"/>
        <end position="179"/>
    </location>
</feature>
<dbReference type="Proteomes" id="UP001153292">
    <property type="component" value="Chromosome 1"/>
</dbReference>
<dbReference type="PROSITE" id="PS51837">
    <property type="entry name" value="LITAF"/>
    <property type="match status" value="1"/>
</dbReference>
<evidence type="ECO:0000256" key="5">
    <source>
        <dbReference type="ARBA" id="ARBA00022723"/>
    </source>
</evidence>
<proteinExistence type="inferred from homology"/>
<sequence length="179" mass="20283">MRYADDNIDFNISKQRRYCVIATFSVSVRCYFQSVPTHITSDTLFVVFSYWNCSLLHTMQPNREQPPPYSAQSDPAMVHHPTIVQPTIVQPMPVVYSVQTVTVQPGLVGSSPTLMTCPSCLNQIVTRVDRSPSCRTHLMALLCLLLFWPCMCVPYCVDSCNDADHYCPHCNAYIGSYKF</sequence>
<gene>
    <name evidence="9" type="ORF">CHILSU_LOCUS378</name>
</gene>
<evidence type="ECO:0000256" key="4">
    <source>
        <dbReference type="ARBA" id="ARBA00005975"/>
    </source>
</evidence>
<reference evidence="9" key="1">
    <citation type="submission" date="2021-12" db="EMBL/GenBank/DDBJ databases">
        <authorList>
            <person name="King R."/>
        </authorList>
    </citation>
    <scope>NUCLEOTIDE SEQUENCE</scope>
</reference>
<dbReference type="PANTHER" id="PTHR23292">
    <property type="entry name" value="LIPOPOLYSACCHARIDE-INDUCED TUMOR NECROSIS FACTOR-ALPHA FACTOR"/>
    <property type="match status" value="1"/>
</dbReference>
<evidence type="ECO:0000256" key="1">
    <source>
        <dbReference type="ARBA" id="ARBA00004414"/>
    </source>
</evidence>
<evidence type="ECO:0000313" key="9">
    <source>
        <dbReference type="EMBL" id="CAH0397312.1"/>
    </source>
</evidence>
<dbReference type="PANTHER" id="PTHR23292:SF14">
    <property type="entry name" value="FI16615P1-RELATED"/>
    <property type="match status" value="1"/>
</dbReference>
<evidence type="ECO:0000256" key="6">
    <source>
        <dbReference type="ARBA" id="ARBA00022833"/>
    </source>
</evidence>
<evidence type="ECO:0000256" key="2">
    <source>
        <dbReference type="ARBA" id="ARBA00004481"/>
    </source>
</evidence>
<dbReference type="InterPro" id="IPR006629">
    <property type="entry name" value="LITAF"/>
</dbReference>
<evidence type="ECO:0000259" key="8">
    <source>
        <dbReference type="PROSITE" id="PS51837"/>
    </source>
</evidence>
<comment type="subcellular location">
    <subcellularLocation>
        <location evidence="2">Endosome membrane</location>
        <topology evidence="2">Peripheral membrane protein</topology>
    </subcellularLocation>
    <subcellularLocation>
        <location evidence="1">Late endosome membrane</location>
    </subcellularLocation>
    <subcellularLocation>
        <location evidence="3">Lysosome membrane</location>
        <topology evidence="3">Peripheral membrane protein</topology>
        <orientation evidence="3">Cytoplasmic side</orientation>
    </subcellularLocation>
</comment>
<evidence type="ECO:0000256" key="7">
    <source>
        <dbReference type="ARBA" id="ARBA00023136"/>
    </source>
</evidence>
<keyword evidence="6" id="KW-0862">Zinc</keyword>
<keyword evidence="5" id="KW-0479">Metal-binding</keyword>
<dbReference type="SMART" id="SM00714">
    <property type="entry name" value="LITAF"/>
    <property type="match status" value="1"/>
</dbReference>